<dbReference type="EMBL" id="JAKXMK010000006">
    <property type="protein sequence ID" value="MCH6165686.1"/>
    <property type="molecule type" value="Genomic_DNA"/>
</dbReference>
<dbReference type="InterPro" id="IPR051448">
    <property type="entry name" value="CdaR-like_regulators"/>
</dbReference>
<proteinExistence type="inferred from homology"/>
<evidence type="ECO:0000256" key="1">
    <source>
        <dbReference type="ARBA" id="ARBA00006754"/>
    </source>
</evidence>
<evidence type="ECO:0000313" key="6">
    <source>
        <dbReference type="Proteomes" id="UP001299970"/>
    </source>
</evidence>
<evidence type="ECO:0000313" key="5">
    <source>
        <dbReference type="EMBL" id="MCH6165686.1"/>
    </source>
</evidence>
<keyword evidence="6" id="KW-1185">Reference proteome</keyword>
<reference evidence="5 6" key="1">
    <citation type="submission" date="2022-03" db="EMBL/GenBank/DDBJ databases">
        <title>Pseudonocardia alaer sp. nov., a novel actinomycete isolated from reed forest soil.</title>
        <authorList>
            <person name="Wang L."/>
        </authorList>
    </citation>
    <scope>NUCLEOTIDE SEQUENCE [LARGE SCALE GENOMIC DNA]</scope>
    <source>
        <strain evidence="5 6">Y-16303</strain>
    </source>
</reference>
<dbReference type="InterPro" id="IPR042070">
    <property type="entry name" value="PucR_C-HTH_sf"/>
</dbReference>
<protein>
    <submittedName>
        <fullName evidence="5">Helix-turn-helix domain-containing protein</fullName>
    </submittedName>
</protein>
<gene>
    <name evidence="5" type="ORF">MMF94_08335</name>
</gene>
<dbReference type="PANTHER" id="PTHR33744:SF1">
    <property type="entry name" value="DNA-BINDING TRANSCRIPTIONAL ACTIVATOR ADER"/>
    <property type="match status" value="1"/>
</dbReference>
<dbReference type="Proteomes" id="UP001299970">
    <property type="component" value="Unassembled WGS sequence"/>
</dbReference>
<evidence type="ECO:0000259" key="3">
    <source>
        <dbReference type="Pfam" id="PF13556"/>
    </source>
</evidence>
<dbReference type="PANTHER" id="PTHR33744">
    <property type="entry name" value="CARBOHYDRATE DIACID REGULATOR"/>
    <property type="match status" value="1"/>
</dbReference>
<comment type="caution">
    <text evidence="5">The sequence shown here is derived from an EMBL/GenBank/DDBJ whole genome shotgun (WGS) entry which is preliminary data.</text>
</comment>
<keyword evidence="2" id="KW-0175">Coiled coil</keyword>
<dbReference type="Pfam" id="PF17853">
    <property type="entry name" value="GGDEF_2"/>
    <property type="match status" value="1"/>
</dbReference>
<comment type="similarity">
    <text evidence="1">Belongs to the CdaR family.</text>
</comment>
<evidence type="ECO:0000259" key="4">
    <source>
        <dbReference type="Pfam" id="PF17853"/>
    </source>
</evidence>
<dbReference type="Pfam" id="PF13556">
    <property type="entry name" value="HTH_30"/>
    <property type="match status" value="1"/>
</dbReference>
<dbReference type="InterPro" id="IPR041522">
    <property type="entry name" value="CdaR_GGDEF"/>
</dbReference>
<dbReference type="InterPro" id="IPR009057">
    <property type="entry name" value="Homeodomain-like_sf"/>
</dbReference>
<feature type="coiled-coil region" evidence="2">
    <location>
        <begin position="145"/>
        <end position="176"/>
    </location>
</feature>
<dbReference type="InterPro" id="IPR025736">
    <property type="entry name" value="PucR_C-HTH_dom"/>
</dbReference>
<dbReference type="Gene3D" id="1.10.10.2840">
    <property type="entry name" value="PucR C-terminal helix-turn-helix domain"/>
    <property type="match status" value="1"/>
</dbReference>
<feature type="domain" description="CdaR GGDEF-like" evidence="4">
    <location>
        <begin position="323"/>
        <end position="443"/>
    </location>
</feature>
<accession>A0ABS9TAX5</accession>
<sequence>MDGQTLIDSTREQLSKLSSIFAMSMVMFDRTDETEIIQFAADSVAALGAARTEGAYLLRDDLTRVGDGSTELQSRLRSLSGSDGPVQVAGAPWAWAFALRAVGGHAGYLVVTADAEPAAEEQYLLGTLAQQAGAALNSARLSRHERRTTAELRSLNDRLRVLNEQLTTAVSGLERRRLAYERITAVAASGAGEAGICSTLHDLTGLPVAIEDNFGNLMEWCGPGRPTPYPRTSPRRRSELLTAARRSGRPIRQRDRLIALAQPRNEVLGVLVLIDPDHRAEEHDLFALEHASVVLATELAHRRAMAETELRLRGDLVHDLLTGTDDESARFRSSALGHDLSPPHRVLIIQWPGATSSEVVARTVERVAATMLENGVLLSQRGGAVVVLTPSPGWDGMRRWQEMYRSMRTRLQNEDGAIGVGGAADVPSKLPRSYSEATRALRIRQQSMEPNGITVFDNLGIYRLLATGDGEHDRELREFVREWLGALVDYDAANRSDLVTTLWQYYECGGNYDATARALTIHRSTLRYRLRRIRELTGRELRDVETRLNLHVATRAWQILRGSE</sequence>
<name>A0ABS9TAX5_9PSEU</name>
<organism evidence="5 6">
    <name type="scientific">Pseudonocardia alaniniphila</name>
    <dbReference type="NCBI Taxonomy" id="75291"/>
    <lineage>
        <taxon>Bacteria</taxon>
        <taxon>Bacillati</taxon>
        <taxon>Actinomycetota</taxon>
        <taxon>Actinomycetes</taxon>
        <taxon>Pseudonocardiales</taxon>
        <taxon>Pseudonocardiaceae</taxon>
        <taxon>Pseudonocardia</taxon>
    </lineage>
</organism>
<feature type="domain" description="PucR C-terminal helix-turn-helix" evidence="3">
    <location>
        <begin position="498"/>
        <end position="556"/>
    </location>
</feature>
<dbReference type="SUPFAM" id="SSF46689">
    <property type="entry name" value="Homeodomain-like"/>
    <property type="match status" value="1"/>
</dbReference>
<evidence type="ECO:0000256" key="2">
    <source>
        <dbReference type="SAM" id="Coils"/>
    </source>
</evidence>
<dbReference type="RefSeq" id="WP_241035710.1">
    <property type="nucleotide sequence ID" value="NZ_BAAAJF010000024.1"/>
</dbReference>